<dbReference type="PANTHER" id="PTHR32308">
    <property type="entry name" value="LYASE BETA SUBUNIT, PUTATIVE (AFU_ORTHOLOGUE AFUA_4G13030)-RELATED"/>
    <property type="match status" value="1"/>
</dbReference>
<proteinExistence type="inferred from homology"/>
<evidence type="ECO:0000313" key="8">
    <source>
        <dbReference type="EMBL" id="NBG94251.1"/>
    </source>
</evidence>
<dbReference type="SUPFAM" id="SSF51621">
    <property type="entry name" value="Phosphoenolpyruvate/pyruvate domain"/>
    <property type="match status" value="1"/>
</dbReference>
<dbReference type="Pfam" id="PF03328">
    <property type="entry name" value="HpcH_HpaI"/>
    <property type="match status" value="1"/>
</dbReference>
<evidence type="ECO:0000256" key="1">
    <source>
        <dbReference type="ARBA" id="ARBA00001946"/>
    </source>
</evidence>
<evidence type="ECO:0000256" key="6">
    <source>
        <dbReference type="PIRSR" id="PIRSR015582-2"/>
    </source>
</evidence>
<dbReference type="EMBL" id="WXYQ01000001">
    <property type="protein sequence ID" value="NBG94251.1"/>
    <property type="molecule type" value="Genomic_DNA"/>
</dbReference>
<dbReference type="PANTHER" id="PTHR32308:SF10">
    <property type="entry name" value="CITRATE LYASE SUBUNIT BETA"/>
    <property type="match status" value="1"/>
</dbReference>
<dbReference type="PIRSF" id="PIRSF015582">
    <property type="entry name" value="Cit_lyase_B"/>
    <property type="match status" value="1"/>
</dbReference>
<name>A0A845Q872_9HYPH</name>
<evidence type="ECO:0000313" key="9">
    <source>
        <dbReference type="Proteomes" id="UP000470384"/>
    </source>
</evidence>
<comment type="caution">
    <text evidence="8">The sequence shown here is derived from an EMBL/GenBank/DDBJ whole genome shotgun (WGS) entry which is preliminary data.</text>
</comment>
<organism evidence="8 9">
    <name type="scientific">Pyruvatibacter mobilis</name>
    <dbReference type="NCBI Taxonomy" id="1712261"/>
    <lineage>
        <taxon>Bacteria</taxon>
        <taxon>Pseudomonadati</taxon>
        <taxon>Pseudomonadota</taxon>
        <taxon>Alphaproteobacteria</taxon>
        <taxon>Hyphomicrobiales</taxon>
        <taxon>Parvibaculaceae</taxon>
        <taxon>Pyruvatibacter</taxon>
    </lineage>
</organism>
<gene>
    <name evidence="8" type="ORF">GTQ45_00730</name>
</gene>
<dbReference type="InterPro" id="IPR015813">
    <property type="entry name" value="Pyrv/PenolPyrv_kinase-like_dom"/>
</dbReference>
<dbReference type="GO" id="GO:0016829">
    <property type="term" value="F:lyase activity"/>
    <property type="evidence" value="ECO:0007669"/>
    <property type="project" value="UniProtKB-KW"/>
</dbReference>
<feature type="binding site" evidence="6">
    <location>
        <position position="125"/>
    </location>
    <ligand>
        <name>Mg(2+)</name>
        <dbReference type="ChEBI" id="CHEBI:18420"/>
    </ligand>
</feature>
<feature type="binding site" evidence="5">
    <location>
        <position position="73"/>
    </location>
    <ligand>
        <name>substrate</name>
    </ligand>
</feature>
<dbReference type="RefSeq" id="WP_160586385.1">
    <property type="nucleotide sequence ID" value="NZ_BMHN01000001.1"/>
</dbReference>
<keyword evidence="3 6" id="KW-0479">Metal-binding</keyword>
<dbReference type="GO" id="GO:0006107">
    <property type="term" value="P:oxaloacetate metabolic process"/>
    <property type="evidence" value="ECO:0007669"/>
    <property type="project" value="TreeGrafter"/>
</dbReference>
<evidence type="ECO:0000256" key="2">
    <source>
        <dbReference type="ARBA" id="ARBA00005568"/>
    </source>
</evidence>
<feature type="binding site" evidence="6">
    <location>
        <position position="151"/>
    </location>
    <ligand>
        <name>Mg(2+)</name>
        <dbReference type="ChEBI" id="CHEBI:18420"/>
    </ligand>
</feature>
<evidence type="ECO:0000256" key="4">
    <source>
        <dbReference type="ARBA" id="ARBA00022842"/>
    </source>
</evidence>
<dbReference type="InterPro" id="IPR005000">
    <property type="entry name" value="Aldolase/citrate-lyase_domain"/>
</dbReference>
<accession>A0A845Q872</accession>
<keyword evidence="9" id="KW-1185">Reference proteome</keyword>
<feature type="binding site" evidence="5">
    <location>
        <position position="125"/>
    </location>
    <ligand>
        <name>substrate</name>
    </ligand>
</feature>
<keyword evidence="4 6" id="KW-0460">Magnesium</keyword>
<keyword evidence="8" id="KW-0456">Lyase</keyword>
<reference evidence="8 9" key="1">
    <citation type="journal article" date="2016" name="Int. J. Syst. Evol. Microbiol.">
        <title>Pyruvatibacter mobilis gen. nov., sp. nov., a marine bacterium from the culture broth of Picochlorum sp. 122.</title>
        <authorList>
            <person name="Wang G."/>
            <person name="Tang M."/>
            <person name="Wu H."/>
            <person name="Dai S."/>
            <person name="Li T."/>
            <person name="Chen C."/>
            <person name="He H."/>
            <person name="Fan J."/>
            <person name="Xiang W."/>
            <person name="Li X."/>
        </authorList>
    </citation>
    <scope>NUCLEOTIDE SEQUENCE [LARGE SCALE GENOMIC DNA]</scope>
    <source>
        <strain evidence="8 9">GYP-11</strain>
    </source>
</reference>
<dbReference type="GO" id="GO:0000287">
    <property type="term" value="F:magnesium ion binding"/>
    <property type="evidence" value="ECO:0007669"/>
    <property type="project" value="TreeGrafter"/>
</dbReference>
<evidence type="ECO:0000256" key="5">
    <source>
        <dbReference type="PIRSR" id="PIRSR015582-1"/>
    </source>
</evidence>
<comment type="cofactor">
    <cofactor evidence="1">
        <name>Mg(2+)</name>
        <dbReference type="ChEBI" id="CHEBI:18420"/>
    </cofactor>
</comment>
<dbReference type="InterPro" id="IPR011206">
    <property type="entry name" value="Citrate_lyase_beta/mcl1/mcl2"/>
</dbReference>
<dbReference type="Proteomes" id="UP000470384">
    <property type="component" value="Unassembled WGS sequence"/>
</dbReference>
<dbReference type="InterPro" id="IPR040442">
    <property type="entry name" value="Pyrv_kinase-like_dom_sf"/>
</dbReference>
<comment type="similarity">
    <text evidence="2">Belongs to the HpcH/HpaI aldolase family.</text>
</comment>
<dbReference type="OrthoDB" id="9800547at2"/>
<dbReference type="AlphaFoldDB" id="A0A845Q872"/>
<protein>
    <submittedName>
        <fullName evidence="8">CoA ester lyase</fullName>
    </submittedName>
</protein>
<evidence type="ECO:0000256" key="3">
    <source>
        <dbReference type="ARBA" id="ARBA00022723"/>
    </source>
</evidence>
<dbReference type="Gene3D" id="3.20.20.60">
    <property type="entry name" value="Phosphoenolpyruvate-binding domains"/>
    <property type="match status" value="1"/>
</dbReference>
<sequence>MLPQFDAGRPRRSVLYMPGANARALEKARTLDADALILDLEDAVAPDAKEDARAQVVAAVKQGGYGPREVIVRVNGLDTPWGAEDLAAVSGIGADGVLIPKVNGPGDLDAAAQLLTDEPLWAMMETPAAVFAAQEIAQHPLLCVMVMGTNDLVKELKAARVPGRAPLVTALQMSLLAARGAGRIAIDGVFNGIKDEAGFRDECAQGRDFGFDGKTLIHPSQIAPCNEIFAPDAEAVAEAREIIAAFDAPEAKGKGVITVGGKMVELLHAEEARRLVAVADAIAAKDASSEAAS</sequence>
<evidence type="ECO:0000259" key="7">
    <source>
        <dbReference type="Pfam" id="PF03328"/>
    </source>
</evidence>
<dbReference type="GeneID" id="300656307"/>
<feature type="domain" description="HpcH/HpaI aldolase/citrate lyase" evidence="7">
    <location>
        <begin position="12"/>
        <end position="219"/>
    </location>
</feature>